<dbReference type="SUPFAM" id="SSF101386">
    <property type="entry name" value="all-alpha NTP pyrophosphatases"/>
    <property type="match status" value="1"/>
</dbReference>
<evidence type="ECO:0000256" key="2">
    <source>
        <dbReference type="ARBA" id="ARBA00001460"/>
    </source>
</evidence>
<dbReference type="EMBL" id="NBWU01000004">
    <property type="protein sequence ID" value="PCE63940.1"/>
    <property type="molecule type" value="Genomic_DNA"/>
</dbReference>
<evidence type="ECO:0000256" key="13">
    <source>
        <dbReference type="ARBA" id="ARBA00023102"/>
    </source>
</evidence>
<evidence type="ECO:0000259" key="16">
    <source>
        <dbReference type="Pfam" id="PF01502"/>
    </source>
</evidence>
<keyword evidence="13 15" id="KW-0368">Histidine biosynthesis</keyword>
<reference evidence="17 18" key="1">
    <citation type="submission" date="2017-04" db="EMBL/GenBank/DDBJ databases">
        <title>A new member of the family Flavobacteriaceae isolated from ascidians.</title>
        <authorList>
            <person name="Chen L."/>
        </authorList>
    </citation>
    <scope>NUCLEOTIDE SEQUENCE [LARGE SCALE GENOMIC DNA]</scope>
    <source>
        <strain evidence="17 18">HQA918</strain>
    </source>
</reference>
<comment type="pathway">
    <text evidence="5 15">Amino-acid biosynthesis; L-histidine biosynthesis; L-histidine from 5-phospho-alpha-D-ribose 1-diphosphate: step 2/9.</text>
</comment>
<dbReference type="NCBIfam" id="TIGR03188">
    <property type="entry name" value="histidine_hisI"/>
    <property type="match status" value="1"/>
</dbReference>
<comment type="caution">
    <text evidence="17">The sequence shown here is derived from an EMBL/GenBank/DDBJ whole genome shotgun (WGS) entry which is preliminary data.</text>
</comment>
<keyword evidence="18" id="KW-1185">Reference proteome</keyword>
<dbReference type="OrthoDB" id="9795769at2"/>
<protein>
    <recommendedName>
        <fullName evidence="15">Histidine biosynthesis bifunctional protein HisIE</fullName>
    </recommendedName>
    <domain>
        <recommendedName>
            <fullName evidence="15">Phosphoribosyl-AMP cyclohydrolase</fullName>
            <shortName evidence="15">PRA-CH</shortName>
            <ecNumber evidence="15">3.5.4.19</ecNumber>
        </recommendedName>
    </domain>
    <domain>
        <recommendedName>
            <fullName evidence="15">Phosphoribosyl-ATP pyrophosphatase</fullName>
            <shortName evidence="15">PRA-PH</shortName>
            <ecNumber evidence="15">3.6.1.31</ecNumber>
        </recommendedName>
    </domain>
</protein>
<evidence type="ECO:0000256" key="9">
    <source>
        <dbReference type="ARBA" id="ARBA00022605"/>
    </source>
</evidence>
<dbReference type="EC" id="3.6.1.31" evidence="15"/>
<dbReference type="Proteomes" id="UP000219559">
    <property type="component" value="Unassembled WGS sequence"/>
</dbReference>
<dbReference type="AlphaFoldDB" id="A0A2A4G7I3"/>
<keyword evidence="11 15" id="KW-0378">Hydrolase</keyword>
<evidence type="ECO:0000256" key="14">
    <source>
        <dbReference type="ARBA" id="ARBA00023268"/>
    </source>
</evidence>
<dbReference type="InterPro" id="IPR038019">
    <property type="entry name" value="PRib_AMP_CycHydrolase_sf"/>
</dbReference>
<dbReference type="Gene3D" id="1.10.287.1080">
    <property type="entry name" value="MazG-like"/>
    <property type="match status" value="1"/>
</dbReference>
<dbReference type="NCBIfam" id="NF000768">
    <property type="entry name" value="PRK00051.1"/>
    <property type="match status" value="1"/>
</dbReference>
<dbReference type="InterPro" id="IPR002496">
    <property type="entry name" value="PRib_AMP_CycHydrolase_dom"/>
</dbReference>
<sequence length="206" mass="23110">MNVNFQKYKDGLVPAIIQDVTTKNVLMLGYMDAEALAETQKSGKATFYSRSKQRLWTKGESSENYLLVADIKLDCDQDALLIKVHPQGPTCHKGTDTCWAEANTPSFGFISKLEEVIAQRKAQAEDHEAGGRKPSYVSSLFQKGINKVAQKVGEEAVETVIEAMDTNDHLFLEESSDLLFHYLILLQAKGYSLADIEKVLEKRHRK</sequence>
<keyword evidence="12 15" id="KW-0067">ATP-binding</keyword>
<comment type="catalytic activity">
    <reaction evidence="1 15">
        <text>1-(5-phospho-beta-D-ribosyl)-5'-AMP + H2O = 1-(5-phospho-beta-D-ribosyl)-5-[(5-phospho-beta-D-ribosylamino)methylideneamino]imidazole-4-carboxamide</text>
        <dbReference type="Rhea" id="RHEA:20049"/>
        <dbReference type="ChEBI" id="CHEBI:15377"/>
        <dbReference type="ChEBI" id="CHEBI:58435"/>
        <dbReference type="ChEBI" id="CHEBI:59457"/>
        <dbReference type="EC" id="3.5.4.19"/>
    </reaction>
</comment>
<evidence type="ECO:0000313" key="18">
    <source>
        <dbReference type="Proteomes" id="UP000219559"/>
    </source>
</evidence>
<dbReference type="Gene3D" id="3.10.20.810">
    <property type="entry name" value="Phosphoribosyl-AMP cyclohydrolase"/>
    <property type="match status" value="1"/>
</dbReference>
<evidence type="ECO:0000256" key="7">
    <source>
        <dbReference type="ARBA" id="ARBA00008299"/>
    </source>
</evidence>
<keyword evidence="14 15" id="KW-0511">Multifunctional enzyme</keyword>
<feature type="domain" description="Phosphoribosyl-AMP cyclohydrolase" evidence="16">
    <location>
        <begin position="27"/>
        <end position="99"/>
    </location>
</feature>
<dbReference type="HAMAP" id="MF_01020">
    <property type="entry name" value="HisE"/>
    <property type="match status" value="1"/>
</dbReference>
<comment type="pathway">
    <text evidence="4 15">Amino-acid biosynthesis; L-histidine biosynthesis; L-histidine from 5-phospho-alpha-D-ribose 1-diphosphate: step 3/9.</text>
</comment>
<evidence type="ECO:0000256" key="8">
    <source>
        <dbReference type="ARBA" id="ARBA00022490"/>
    </source>
</evidence>
<comment type="similarity">
    <text evidence="6 15">In the C-terminal section; belongs to the PRA-PH family.</text>
</comment>
<evidence type="ECO:0000256" key="1">
    <source>
        <dbReference type="ARBA" id="ARBA00000024"/>
    </source>
</evidence>
<evidence type="ECO:0000256" key="3">
    <source>
        <dbReference type="ARBA" id="ARBA00004496"/>
    </source>
</evidence>
<dbReference type="GO" id="GO:0004635">
    <property type="term" value="F:phosphoribosyl-AMP cyclohydrolase activity"/>
    <property type="evidence" value="ECO:0007669"/>
    <property type="project" value="UniProtKB-UniRule"/>
</dbReference>
<dbReference type="Pfam" id="PF01502">
    <property type="entry name" value="PRA-CH"/>
    <property type="match status" value="1"/>
</dbReference>
<dbReference type="PANTHER" id="PTHR42945">
    <property type="entry name" value="HISTIDINE BIOSYNTHESIS BIFUNCTIONAL PROTEIN"/>
    <property type="match status" value="1"/>
</dbReference>
<dbReference type="GO" id="GO:0005524">
    <property type="term" value="F:ATP binding"/>
    <property type="evidence" value="ECO:0007669"/>
    <property type="project" value="UniProtKB-KW"/>
</dbReference>
<evidence type="ECO:0000256" key="10">
    <source>
        <dbReference type="ARBA" id="ARBA00022741"/>
    </source>
</evidence>
<proteinExistence type="inferred from homology"/>
<evidence type="ECO:0000256" key="4">
    <source>
        <dbReference type="ARBA" id="ARBA00005169"/>
    </source>
</evidence>
<evidence type="ECO:0000256" key="5">
    <source>
        <dbReference type="ARBA" id="ARBA00005204"/>
    </source>
</evidence>
<dbReference type="EC" id="3.5.4.19" evidence="15"/>
<dbReference type="NCBIfam" id="NF002747">
    <property type="entry name" value="PRK02759.1"/>
    <property type="match status" value="1"/>
</dbReference>
<comment type="catalytic activity">
    <reaction evidence="2 15">
        <text>1-(5-phospho-beta-D-ribosyl)-ATP + H2O = 1-(5-phospho-beta-D-ribosyl)-5'-AMP + diphosphate + H(+)</text>
        <dbReference type="Rhea" id="RHEA:22828"/>
        <dbReference type="ChEBI" id="CHEBI:15377"/>
        <dbReference type="ChEBI" id="CHEBI:15378"/>
        <dbReference type="ChEBI" id="CHEBI:33019"/>
        <dbReference type="ChEBI" id="CHEBI:59457"/>
        <dbReference type="ChEBI" id="CHEBI:73183"/>
        <dbReference type="EC" id="3.6.1.31"/>
    </reaction>
</comment>
<comment type="subcellular location">
    <subcellularLocation>
        <location evidence="3 15">Cytoplasm</location>
    </subcellularLocation>
</comment>
<dbReference type="GO" id="GO:0004636">
    <property type="term" value="F:phosphoribosyl-ATP diphosphatase activity"/>
    <property type="evidence" value="ECO:0007669"/>
    <property type="project" value="UniProtKB-UniRule"/>
</dbReference>
<dbReference type="HAMAP" id="MF_01019">
    <property type="entry name" value="HisIE"/>
    <property type="match status" value="1"/>
</dbReference>
<dbReference type="SUPFAM" id="SSF141734">
    <property type="entry name" value="HisI-like"/>
    <property type="match status" value="1"/>
</dbReference>
<dbReference type="InterPro" id="IPR023019">
    <property type="entry name" value="His_synth_HisIE"/>
</dbReference>
<dbReference type="InterPro" id="IPR021130">
    <property type="entry name" value="PRib-ATP_PPHydrolase-like"/>
</dbReference>
<dbReference type="RefSeq" id="WP_097442657.1">
    <property type="nucleotide sequence ID" value="NZ_NBWU01000004.1"/>
</dbReference>
<keyword evidence="10 15" id="KW-0547">Nucleotide-binding</keyword>
<dbReference type="InterPro" id="IPR008179">
    <property type="entry name" value="HisE"/>
</dbReference>
<evidence type="ECO:0000313" key="17">
    <source>
        <dbReference type="EMBL" id="PCE63940.1"/>
    </source>
</evidence>
<dbReference type="Pfam" id="PF01503">
    <property type="entry name" value="PRA-PH"/>
    <property type="match status" value="1"/>
</dbReference>
<feature type="region of interest" description="Phosphoribosyl-ATP pyrophosphohydrolase" evidence="15">
    <location>
        <begin position="110"/>
        <end position="206"/>
    </location>
</feature>
<dbReference type="GO" id="GO:0000105">
    <property type="term" value="P:L-histidine biosynthetic process"/>
    <property type="evidence" value="ECO:0007669"/>
    <property type="project" value="UniProtKB-UniRule"/>
</dbReference>
<gene>
    <name evidence="15" type="primary">hisI</name>
    <name evidence="15" type="synonym">hisIE</name>
    <name evidence="17" type="ORF">B7P33_11850</name>
</gene>
<name>A0A2A4G7I3_9FLAO</name>
<organism evidence="17 18">
    <name type="scientific">Sediminicola luteus</name>
    <dbReference type="NCBI Taxonomy" id="319238"/>
    <lineage>
        <taxon>Bacteria</taxon>
        <taxon>Pseudomonadati</taxon>
        <taxon>Bacteroidota</taxon>
        <taxon>Flavobacteriia</taxon>
        <taxon>Flavobacteriales</taxon>
        <taxon>Flavobacteriaceae</taxon>
        <taxon>Sediminicola</taxon>
    </lineage>
</organism>
<feature type="region of interest" description="Phosphoribosyl-AMP cyclohydrolase" evidence="15">
    <location>
        <begin position="1"/>
        <end position="109"/>
    </location>
</feature>
<keyword evidence="8 15" id="KW-0963">Cytoplasm</keyword>
<dbReference type="GO" id="GO:0005737">
    <property type="term" value="C:cytoplasm"/>
    <property type="evidence" value="ECO:0007669"/>
    <property type="project" value="UniProtKB-SubCell"/>
</dbReference>
<dbReference type="CDD" id="cd11534">
    <property type="entry name" value="NTP-PPase_HisIE_like"/>
    <property type="match status" value="1"/>
</dbReference>
<dbReference type="UniPathway" id="UPA00031">
    <property type="reaction ID" value="UER00007"/>
</dbReference>
<comment type="similarity">
    <text evidence="7 15">In the N-terminal section; belongs to the PRA-CH family.</text>
</comment>
<dbReference type="FunFam" id="3.10.20.810:FF:000001">
    <property type="entry name" value="Histidine biosynthesis bifunctional protein HisIE"/>
    <property type="match status" value="1"/>
</dbReference>
<evidence type="ECO:0000256" key="15">
    <source>
        <dbReference type="HAMAP-Rule" id="MF_01019"/>
    </source>
</evidence>
<dbReference type="PANTHER" id="PTHR42945:SF9">
    <property type="entry name" value="HISTIDINE BIOSYNTHESIS BIFUNCTIONAL PROTEIN HISIE"/>
    <property type="match status" value="1"/>
</dbReference>
<evidence type="ECO:0000256" key="12">
    <source>
        <dbReference type="ARBA" id="ARBA00022840"/>
    </source>
</evidence>
<keyword evidence="9 15" id="KW-0028">Amino-acid biosynthesis</keyword>
<evidence type="ECO:0000256" key="11">
    <source>
        <dbReference type="ARBA" id="ARBA00022801"/>
    </source>
</evidence>
<evidence type="ECO:0000256" key="6">
    <source>
        <dbReference type="ARBA" id="ARBA00007731"/>
    </source>
</evidence>
<accession>A0A2A4G7I3</accession>